<dbReference type="SUPFAM" id="SSF51735">
    <property type="entry name" value="NAD(P)-binding Rossmann-fold domains"/>
    <property type="match status" value="1"/>
</dbReference>
<dbReference type="OrthoDB" id="1560166at2759"/>
<gene>
    <name evidence="7" type="ORF">G6F64_008631</name>
</gene>
<evidence type="ECO:0000256" key="2">
    <source>
        <dbReference type="ARBA" id="ARBA00022723"/>
    </source>
</evidence>
<proteinExistence type="inferred from homology"/>
<evidence type="ECO:0000313" key="7">
    <source>
        <dbReference type="EMBL" id="KAG1305130.1"/>
    </source>
</evidence>
<dbReference type="Pfam" id="PF08240">
    <property type="entry name" value="ADH_N"/>
    <property type="match status" value="1"/>
</dbReference>
<dbReference type="GO" id="GO:0008270">
    <property type="term" value="F:zinc ion binding"/>
    <property type="evidence" value="ECO:0007669"/>
    <property type="project" value="InterPro"/>
</dbReference>
<dbReference type="Pfam" id="PF00107">
    <property type="entry name" value="ADH_zinc_N"/>
    <property type="match status" value="1"/>
</dbReference>
<accession>A0A9P6X535</accession>
<evidence type="ECO:0000256" key="1">
    <source>
        <dbReference type="ARBA" id="ARBA00001947"/>
    </source>
</evidence>
<dbReference type="InterPro" id="IPR013149">
    <property type="entry name" value="ADH-like_C"/>
</dbReference>
<dbReference type="InterPro" id="IPR047109">
    <property type="entry name" value="CAD-like"/>
</dbReference>
<dbReference type="SUPFAM" id="SSF50129">
    <property type="entry name" value="GroES-like"/>
    <property type="match status" value="1"/>
</dbReference>
<protein>
    <recommendedName>
        <fullName evidence="6">Enoyl reductase (ER) domain-containing protein</fullName>
    </recommendedName>
</protein>
<organism evidence="7 8">
    <name type="scientific">Rhizopus oryzae</name>
    <name type="common">Mucormycosis agent</name>
    <name type="synonym">Rhizopus arrhizus var. delemar</name>
    <dbReference type="NCBI Taxonomy" id="64495"/>
    <lineage>
        <taxon>Eukaryota</taxon>
        <taxon>Fungi</taxon>
        <taxon>Fungi incertae sedis</taxon>
        <taxon>Mucoromycota</taxon>
        <taxon>Mucoromycotina</taxon>
        <taxon>Mucoromycetes</taxon>
        <taxon>Mucorales</taxon>
        <taxon>Mucorineae</taxon>
        <taxon>Rhizopodaceae</taxon>
        <taxon>Rhizopus</taxon>
    </lineage>
</organism>
<dbReference type="EMBL" id="JAANQT010001445">
    <property type="protein sequence ID" value="KAG1305130.1"/>
    <property type="molecule type" value="Genomic_DNA"/>
</dbReference>
<dbReference type="InterPro" id="IPR036291">
    <property type="entry name" value="NAD(P)-bd_dom_sf"/>
</dbReference>
<evidence type="ECO:0000259" key="6">
    <source>
        <dbReference type="SMART" id="SM00829"/>
    </source>
</evidence>
<keyword evidence="4" id="KW-0560">Oxidoreductase</keyword>
<evidence type="ECO:0000256" key="3">
    <source>
        <dbReference type="ARBA" id="ARBA00022833"/>
    </source>
</evidence>
<dbReference type="PROSITE" id="PS00059">
    <property type="entry name" value="ADH_ZINC"/>
    <property type="match status" value="1"/>
</dbReference>
<dbReference type="CDD" id="cd05283">
    <property type="entry name" value="CAD1"/>
    <property type="match status" value="1"/>
</dbReference>
<dbReference type="InterPro" id="IPR002328">
    <property type="entry name" value="ADH_Zn_CS"/>
</dbReference>
<evidence type="ECO:0000313" key="8">
    <source>
        <dbReference type="Proteomes" id="UP000716291"/>
    </source>
</evidence>
<dbReference type="InterPro" id="IPR011032">
    <property type="entry name" value="GroES-like_sf"/>
</dbReference>
<reference evidence="7" key="1">
    <citation type="journal article" date="2020" name="Microb. Genom.">
        <title>Genetic diversity of clinical and environmental Mucorales isolates obtained from an investigation of mucormycosis cases among solid organ transplant recipients.</title>
        <authorList>
            <person name="Nguyen M.H."/>
            <person name="Kaul D."/>
            <person name="Muto C."/>
            <person name="Cheng S.J."/>
            <person name="Richter R.A."/>
            <person name="Bruno V.M."/>
            <person name="Liu G."/>
            <person name="Beyhan S."/>
            <person name="Sundermann A.J."/>
            <person name="Mounaud S."/>
            <person name="Pasculle A.W."/>
            <person name="Nierman W.C."/>
            <person name="Driscoll E."/>
            <person name="Cumbie R."/>
            <person name="Clancy C.J."/>
            <person name="Dupont C.L."/>
        </authorList>
    </citation>
    <scope>NUCLEOTIDE SEQUENCE</scope>
    <source>
        <strain evidence="7">GL11</strain>
    </source>
</reference>
<dbReference type="InterPro" id="IPR020843">
    <property type="entry name" value="ER"/>
</dbReference>
<dbReference type="FunFam" id="3.40.50.720:FF:000022">
    <property type="entry name" value="Cinnamyl alcohol dehydrogenase"/>
    <property type="match status" value="1"/>
</dbReference>
<dbReference type="Gene3D" id="3.40.50.720">
    <property type="entry name" value="NAD(P)-binding Rossmann-like Domain"/>
    <property type="match status" value="1"/>
</dbReference>
<dbReference type="SMART" id="SM00829">
    <property type="entry name" value="PKS_ER"/>
    <property type="match status" value="1"/>
</dbReference>
<keyword evidence="8" id="KW-1185">Reference proteome</keyword>
<comment type="similarity">
    <text evidence="5">Belongs to the zinc-containing alcohol dehydrogenase family.</text>
</comment>
<dbReference type="Gene3D" id="3.90.180.10">
    <property type="entry name" value="Medium-chain alcohol dehydrogenases, catalytic domain"/>
    <property type="match status" value="1"/>
</dbReference>
<comment type="caution">
    <text evidence="7">The sequence shown here is derived from an EMBL/GenBank/DDBJ whole genome shotgun (WGS) entry which is preliminary data.</text>
</comment>
<sequence length="337" mass="37103">MSITITQFPSTGERGKFKETTTKVSLKEHEVLIKILACGVCHTDTNFMGQEGLVLGHEPVGRVVQVGPNVIKVKKGDIVGTSYLKNACLECAYCTSGEEVMCDDRKMFPENNATNGFASHQVADSRFVYKIPSDLEPKYAGPLMCAGITVFNSLYSAKVPPTGRVAVVGIGGLGHLALQFARAWGCHVTAISGSPDKKQEAVGFGAHDFLNSREFTPEYIEKLEKYDVILNTVSADLDWDVYMSLLKRNGEFILMGIPDSSIEFKNPMEILAGQKTFKGSVVGGRYSIQLMLEFAGRHNIKPQIEEYEFNLDGLHTAIERCETSQARYRGVLVAKDE</sequence>
<keyword evidence="3 5" id="KW-0862">Zinc</keyword>
<evidence type="ECO:0000256" key="4">
    <source>
        <dbReference type="ARBA" id="ARBA00023002"/>
    </source>
</evidence>
<comment type="cofactor">
    <cofactor evidence="1 5">
        <name>Zn(2+)</name>
        <dbReference type="ChEBI" id="CHEBI:29105"/>
    </cofactor>
</comment>
<evidence type="ECO:0000256" key="5">
    <source>
        <dbReference type="RuleBase" id="RU361277"/>
    </source>
</evidence>
<feature type="domain" description="Enoyl reductase (ER)" evidence="6">
    <location>
        <begin position="10"/>
        <end position="334"/>
    </location>
</feature>
<dbReference type="GO" id="GO:0016616">
    <property type="term" value="F:oxidoreductase activity, acting on the CH-OH group of donors, NAD or NADP as acceptor"/>
    <property type="evidence" value="ECO:0007669"/>
    <property type="project" value="InterPro"/>
</dbReference>
<dbReference type="Proteomes" id="UP000716291">
    <property type="component" value="Unassembled WGS sequence"/>
</dbReference>
<dbReference type="InterPro" id="IPR013154">
    <property type="entry name" value="ADH-like_N"/>
</dbReference>
<keyword evidence="2 5" id="KW-0479">Metal-binding</keyword>
<dbReference type="PANTHER" id="PTHR42683">
    <property type="entry name" value="ALDEHYDE REDUCTASE"/>
    <property type="match status" value="1"/>
</dbReference>
<dbReference type="AlphaFoldDB" id="A0A9P6X535"/>
<name>A0A9P6X535_RHIOR</name>